<proteinExistence type="predicted"/>
<sequence length="75" mass="8616">MLYLWCCKVVEAIRSLYRHEWLYGCKEEQDMKSQVQHGTNENQENDFLDAVVSTAVTTAVFMGIFIVATVISLLK</sequence>
<dbReference type="AlphaFoldDB" id="A0A7W2AAI9"/>
<evidence type="ECO:0000256" key="1">
    <source>
        <dbReference type="SAM" id="Phobius"/>
    </source>
</evidence>
<evidence type="ECO:0000313" key="2">
    <source>
        <dbReference type="EMBL" id="MBA4496249.1"/>
    </source>
</evidence>
<dbReference type="Proteomes" id="UP000535491">
    <property type="component" value="Unassembled WGS sequence"/>
</dbReference>
<accession>A0A7W2AAI9</accession>
<reference evidence="2 3" key="1">
    <citation type="submission" date="2020-07" db="EMBL/GenBank/DDBJ databases">
        <authorList>
            <person name="Feng H."/>
        </authorList>
    </citation>
    <scope>NUCLEOTIDE SEQUENCE [LARGE SCALE GENOMIC DNA]</scope>
    <source>
        <strain evidence="3">s-10</strain>
    </source>
</reference>
<protein>
    <submittedName>
        <fullName evidence="2">Uncharacterized protein</fullName>
    </submittedName>
</protein>
<gene>
    <name evidence="2" type="ORF">H1191_18445</name>
</gene>
<organism evidence="2 3">
    <name type="scientific">Paenactinomyces guangxiensis</name>
    <dbReference type="NCBI Taxonomy" id="1490290"/>
    <lineage>
        <taxon>Bacteria</taxon>
        <taxon>Bacillati</taxon>
        <taxon>Bacillota</taxon>
        <taxon>Bacilli</taxon>
        <taxon>Bacillales</taxon>
        <taxon>Thermoactinomycetaceae</taxon>
        <taxon>Paenactinomyces</taxon>
    </lineage>
</organism>
<keyword evidence="1" id="KW-0812">Transmembrane</keyword>
<name>A0A7W2AAI9_9BACL</name>
<feature type="transmembrane region" description="Helical" evidence="1">
    <location>
        <begin position="50"/>
        <end position="74"/>
    </location>
</feature>
<keyword evidence="1" id="KW-1133">Transmembrane helix</keyword>
<keyword evidence="1" id="KW-0472">Membrane</keyword>
<keyword evidence="3" id="KW-1185">Reference proteome</keyword>
<evidence type="ECO:0000313" key="3">
    <source>
        <dbReference type="Proteomes" id="UP000535491"/>
    </source>
</evidence>
<comment type="caution">
    <text evidence="2">The sequence shown here is derived from an EMBL/GenBank/DDBJ whole genome shotgun (WGS) entry which is preliminary data.</text>
</comment>
<dbReference type="RefSeq" id="WP_181754501.1">
    <property type="nucleotide sequence ID" value="NZ_JACEIQ010000027.1"/>
</dbReference>
<dbReference type="EMBL" id="JACEIQ010000027">
    <property type="protein sequence ID" value="MBA4496249.1"/>
    <property type="molecule type" value="Genomic_DNA"/>
</dbReference>